<reference evidence="1 2" key="1">
    <citation type="submission" date="2012-10" db="EMBL/GenBank/DDBJ databases">
        <authorList>
            <person name="Harkins D.M."/>
            <person name="Durkin A.S."/>
            <person name="Brinkac L.M."/>
            <person name="Selengut J.D."/>
            <person name="Sanka R."/>
            <person name="DePew J."/>
            <person name="Purushe J."/>
            <person name="Peacock S.J."/>
            <person name="Thaipadungpanit J."/>
            <person name="Wuthiekanun V.W."/>
            <person name="Day N.P."/>
            <person name="Vinetz J.M."/>
            <person name="Sutton G.G."/>
            <person name="Nelson W.C."/>
            <person name="Fouts D.E."/>
        </authorList>
    </citation>
    <scope>NUCLEOTIDE SEQUENCE [LARGE SCALE GENOMIC DNA]</scope>
    <source>
        <strain evidence="1 2">H1</strain>
    </source>
</reference>
<sequence>MRTKFKVFILFFFLNIFCRDIERPSFLSLLLIQNLPGNIGVVTTDFGGGGRFKVINPTLFYAYPGLTPIHSDAVARFGNGKVYVLNRLNRDSIQVLDPNYGFITTSELSLGSKVNPVDMEFASASKAYVSLYGANQLMIVDPTYMTITGFIDLGSYAESFSLGASPDGIPEMSGLKIVGDSLFVCLQRLDRNDPSGYFPPNANSILLELNISTDQVVGTYTFPSSNPVGKPQLVELFGESHLIIATPARMGFQSQIDGGVSAFRLSTRTFVSRFLYSETIAGGDILSVQIKSDTMGYVAVLDSGFTKTLQVFNPSTGEKISTLLTIPTSYDASLSSVLLASDQILYVGNTHFQQPGVTMFDTERGNRLLTPTPISVDLQPYDIIELK</sequence>
<dbReference type="RefSeq" id="WP_004767123.1">
    <property type="nucleotide sequence ID" value="NZ_AHMY02000069.1"/>
</dbReference>
<gene>
    <name evidence="1" type="ORF">LEP1GSC081_0159</name>
</gene>
<dbReference type="Proteomes" id="UP000006253">
    <property type="component" value="Unassembled WGS sequence"/>
</dbReference>
<dbReference type="Gene3D" id="2.130.10.10">
    <property type="entry name" value="YVTN repeat-like/Quinoprotein amine dehydrogenase"/>
    <property type="match status" value="1"/>
</dbReference>
<organism evidence="1 2">
    <name type="scientific">Leptospira kirschneri str. H1</name>
    <dbReference type="NCBI Taxonomy" id="1049966"/>
    <lineage>
        <taxon>Bacteria</taxon>
        <taxon>Pseudomonadati</taxon>
        <taxon>Spirochaetota</taxon>
        <taxon>Spirochaetia</taxon>
        <taxon>Leptospirales</taxon>
        <taxon>Leptospiraceae</taxon>
        <taxon>Leptospira</taxon>
    </lineage>
</organism>
<comment type="caution">
    <text evidence="1">The sequence shown here is derived from an EMBL/GenBank/DDBJ whole genome shotgun (WGS) entry which is preliminary data.</text>
</comment>
<name>A0A0E2AXM3_9LEPT</name>
<protein>
    <submittedName>
        <fullName evidence="1">Uncharacterized protein</fullName>
    </submittedName>
</protein>
<evidence type="ECO:0000313" key="2">
    <source>
        <dbReference type="Proteomes" id="UP000006253"/>
    </source>
</evidence>
<evidence type="ECO:0000313" key="1">
    <source>
        <dbReference type="EMBL" id="EKO13597.1"/>
    </source>
</evidence>
<dbReference type="AlphaFoldDB" id="A0A0E2AXM3"/>
<dbReference type="InterPro" id="IPR015943">
    <property type="entry name" value="WD40/YVTN_repeat-like_dom_sf"/>
</dbReference>
<dbReference type="EMBL" id="AHMY02000069">
    <property type="protein sequence ID" value="EKO13597.1"/>
    <property type="molecule type" value="Genomic_DNA"/>
</dbReference>
<accession>A0A0E2AXM3</accession>
<dbReference type="SUPFAM" id="SSF50969">
    <property type="entry name" value="YVTN repeat-like/Quinoprotein amine dehydrogenase"/>
    <property type="match status" value="1"/>
</dbReference>
<dbReference type="InterPro" id="IPR011044">
    <property type="entry name" value="Quino_amine_DH_bsu"/>
</dbReference>
<proteinExistence type="predicted"/>